<dbReference type="InterPro" id="IPR013830">
    <property type="entry name" value="SGNH_hydro"/>
</dbReference>
<proteinExistence type="predicted"/>
<dbReference type="EC" id="3.1.1.2" evidence="2"/>
<dbReference type="AlphaFoldDB" id="A0A3B0SNK8"/>
<dbReference type="SUPFAM" id="SSF52266">
    <property type="entry name" value="SGNH hydrolase"/>
    <property type="match status" value="1"/>
</dbReference>
<dbReference type="GO" id="GO:0006629">
    <property type="term" value="P:lipid metabolic process"/>
    <property type="evidence" value="ECO:0007669"/>
    <property type="project" value="InterPro"/>
</dbReference>
<dbReference type="PANTHER" id="PTHR30383">
    <property type="entry name" value="THIOESTERASE 1/PROTEASE 1/LYSOPHOSPHOLIPASE L1"/>
    <property type="match status" value="1"/>
</dbReference>
<dbReference type="InterPro" id="IPR008265">
    <property type="entry name" value="Lipase_GDSL_AS"/>
</dbReference>
<accession>A0A3B0SNK8</accession>
<feature type="domain" description="SGNH hydrolase-type esterase" evidence="1">
    <location>
        <begin position="39"/>
        <end position="200"/>
    </location>
</feature>
<dbReference type="InterPro" id="IPR051532">
    <property type="entry name" value="Ester_Hydrolysis_Enzymes"/>
</dbReference>
<keyword evidence="2" id="KW-0378">Hydrolase</keyword>
<dbReference type="CDD" id="cd01822">
    <property type="entry name" value="Lysophospholipase_L1_like"/>
    <property type="match status" value="1"/>
</dbReference>
<protein>
    <submittedName>
        <fullName evidence="2">Arylesterase</fullName>
        <ecNumber evidence="2">3.1.1.2</ecNumber>
    </submittedName>
</protein>
<name>A0A3B0SNK8_9ZZZZ</name>
<evidence type="ECO:0000259" key="1">
    <source>
        <dbReference type="Pfam" id="PF13472"/>
    </source>
</evidence>
<dbReference type="Pfam" id="PF13472">
    <property type="entry name" value="Lipase_GDSL_2"/>
    <property type="match status" value="1"/>
</dbReference>
<gene>
    <name evidence="2" type="ORF">MNBD_ALPHA02-2416</name>
</gene>
<reference evidence="2" key="1">
    <citation type="submission" date="2018-06" db="EMBL/GenBank/DDBJ databases">
        <authorList>
            <person name="Zhirakovskaya E."/>
        </authorList>
    </citation>
    <scope>NUCLEOTIDE SEQUENCE</scope>
</reference>
<dbReference type="GO" id="GO:0004064">
    <property type="term" value="F:arylesterase activity"/>
    <property type="evidence" value="ECO:0007669"/>
    <property type="project" value="UniProtKB-EC"/>
</dbReference>
<dbReference type="PANTHER" id="PTHR30383:SF24">
    <property type="entry name" value="THIOESTERASE 1_PROTEASE 1_LYSOPHOSPHOLIPASE L1"/>
    <property type="match status" value="1"/>
</dbReference>
<dbReference type="Gene3D" id="3.40.50.1110">
    <property type="entry name" value="SGNH hydrolase"/>
    <property type="match status" value="1"/>
</dbReference>
<evidence type="ECO:0000313" key="2">
    <source>
        <dbReference type="EMBL" id="VAV96445.1"/>
    </source>
</evidence>
<dbReference type="EMBL" id="UOED01000107">
    <property type="protein sequence ID" value="VAV96445.1"/>
    <property type="molecule type" value="Genomic_DNA"/>
</dbReference>
<dbReference type="InterPro" id="IPR036514">
    <property type="entry name" value="SGNH_hydro_sf"/>
</dbReference>
<sequence length="215" mass="23310">MYNSIDMKIIKTIKLFAVALLFSAIKTQALFAGDYTILAFGDSLTAGYGLPPNEGFTVQLEQELKRQGHNITVINGGVSGDTTSGGLARLAWVLSSAKPDMVILELGANDALRGIPPHITRANMDKMLAILKQAGIKTLVAGMMAPPNMGNDYAVEFNRIYPELAKTYEATLYPFFLESVAGIAELNQNDAIHPNSKGVAIIVRKVIPYIQKILK</sequence>
<dbReference type="GO" id="GO:0004622">
    <property type="term" value="F:phosphatidylcholine lysophospholipase activity"/>
    <property type="evidence" value="ECO:0007669"/>
    <property type="project" value="TreeGrafter"/>
</dbReference>
<organism evidence="2">
    <name type="scientific">hydrothermal vent metagenome</name>
    <dbReference type="NCBI Taxonomy" id="652676"/>
    <lineage>
        <taxon>unclassified sequences</taxon>
        <taxon>metagenomes</taxon>
        <taxon>ecological metagenomes</taxon>
    </lineage>
</organism>
<dbReference type="PROSITE" id="PS01098">
    <property type="entry name" value="LIPASE_GDSL_SER"/>
    <property type="match status" value="1"/>
</dbReference>